<sequence length="94" mass="9827">MSPYDPRPEGLNTQPAPPSVVETIAEGSNRNPPPTYAKPAPPPAPPPLIGNAGLRVPEMLPPATESGEAGYVDGWNACIGEFLRLNRPSGKAKS</sequence>
<evidence type="ECO:0000313" key="3">
    <source>
        <dbReference type="Proteomes" id="UP000343335"/>
    </source>
</evidence>
<reference evidence="2 3" key="1">
    <citation type="submission" date="2019-08" db="EMBL/GenBank/DDBJ databases">
        <authorList>
            <person name="Peeters C."/>
        </authorList>
    </citation>
    <scope>NUCLEOTIDE SEQUENCE [LARGE SCALE GENOMIC DNA]</scope>
    <source>
        <strain evidence="2 3">LMG 31010</strain>
    </source>
</reference>
<name>A0A5E4SGR5_9BURK</name>
<accession>A0A5E4SGR5</accession>
<feature type="compositionally biased region" description="Pro residues" evidence="1">
    <location>
        <begin position="31"/>
        <end position="48"/>
    </location>
</feature>
<proteinExistence type="predicted"/>
<organism evidence="2 3">
    <name type="scientific">Pandoraea commovens</name>
    <dbReference type="NCBI Taxonomy" id="2508289"/>
    <lineage>
        <taxon>Bacteria</taxon>
        <taxon>Pseudomonadati</taxon>
        <taxon>Pseudomonadota</taxon>
        <taxon>Betaproteobacteria</taxon>
        <taxon>Burkholderiales</taxon>
        <taxon>Burkholderiaceae</taxon>
        <taxon>Pandoraea</taxon>
    </lineage>
</organism>
<dbReference type="AlphaFoldDB" id="A0A5E4SGR5"/>
<dbReference type="RefSeq" id="WP_150663088.1">
    <property type="nucleotide sequence ID" value="NZ_CABPSA010000001.1"/>
</dbReference>
<protein>
    <submittedName>
        <fullName evidence="2">Uncharacterized protein</fullName>
    </submittedName>
</protein>
<dbReference type="EMBL" id="CABPSA010000001">
    <property type="protein sequence ID" value="VVD75126.1"/>
    <property type="molecule type" value="Genomic_DNA"/>
</dbReference>
<evidence type="ECO:0000256" key="1">
    <source>
        <dbReference type="SAM" id="MobiDB-lite"/>
    </source>
</evidence>
<gene>
    <name evidence="2" type="ORF">PCO31010_00836</name>
</gene>
<evidence type="ECO:0000313" key="2">
    <source>
        <dbReference type="EMBL" id="VVD75126.1"/>
    </source>
</evidence>
<feature type="region of interest" description="Disordered" evidence="1">
    <location>
        <begin position="1"/>
        <end position="68"/>
    </location>
</feature>
<dbReference type="Proteomes" id="UP000343335">
    <property type="component" value="Unassembled WGS sequence"/>
</dbReference>